<name>A0A2U2JA73_9FLAO</name>
<dbReference type="Proteomes" id="UP000245670">
    <property type="component" value="Unassembled WGS sequence"/>
</dbReference>
<dbReference type="AlphaFoldDB" id="A0A2U2JA73"/>
<keyword evidence="2" id="KW-1185">Reference proteome</keyword>
<comment type="caution">
    <text evidence="1">The sequence shown here is derived from an EMBL/GenBank/DDBJ whole genome shotgun (WGS) entry which is preliminary data.</text>
</comment>
<evidence type="ECO:0008006" key="3">
    <source>
        <dbReference type="Google" id="ProtNLM"/>
    </source>
</evidence>
<sequence length="324" mass="37489">MELIALNNNQFISEDEIVNNNSNFIEANTKCVTLNHIKKECIVPVYSDNSLSISHANFIEATKDVVNSVFSNEQISAPNIRVSHIIKGRVPSAITKTVKELLPHEKTIYYQRCAFIIEIPSLRENVNNNHLSLTIGGVRALNQENLYSKRTLEKFKVFIGYKNKVCTNLCISTDGLLIDFRVGSIQELKQKIYELIKSFNKDKFLGEMERISKFQLEENQFSHLIGKMKMYQFLNKEEKVDKLTLLMNDNQISTTVKNYYNDPNFRRDSNGKINLYQLYNLFTEANKSSYIDSNLERNVNAFEFVTGLANSLQNNTYNWFLTQK</sequence>
<evidence type="ECO:0000313" key="2">
    <source>
        <dbReference type="Proteomes" id="UP000245670"/>
    </source>
</evidence>
<dbReference type="Pfam" id="PF12987">
    <property type="entry name" value="DUF3871"/>
    <property type="match status" value="1"/>
</dbReference>
<reference evidence="1 2" key="1">
    <citation type="submission" date="2018-05" db="EMBL/GenBank/DDBJ databases">
        <title>Polaribacter aquimarinus sp. nov., isolated from sediment in a sediment of sea.</title>
        <authorList>
            <person name="Lu D."/>
        </authorList>
    </citation>
    <scope>NUCLEOTIDE SEQUENCE [LARGE SCALE GENOMIC DNA]</scope>
    <source>
        <strain evidence="1 2">ZY113</strain>
    </source>
</reference>
<proteinExistence type="predicted"/>
<gene>
    <name evidence="1" type="ORF">DIS07_08230</name>
</gene>
<dbReference type="EMBL" id="QFFG01000003">
    <property type="protein sequence ID" value="PWG05224.1"/>
    <property type="molecule type" value="Genomic_DNA"/>
</dbReference>
<dbReference type="InterPro" id="IPR024353">
    <property type="entry name" value="DUF3871"/>
</dbReference>
<dbReference type="OrthoDB" id="995338at2"/>
<accession>A0A2U2JA73</accession>
<protein>
    <recommendedName>
        <fullName evidence="3">DUF3871 family protein</fullName>
    </recommendedName>
</protein>
<dbReference type="RefSeq" id="WP_109404769.1">
    <property type="nucleotide sequence ID" value="NZ_QFFG01000003.1"/>
</dbReference>
<evidence type="ECO:0000313" key="1">
    <source>
        <dbReference type="EMBL" id="PWG05224.1"/>
    </source>
</evidence>
<organism evidence="1 2">
    <name type="scientific">Polaribacter aquimarinus</name>
    <dbReference type="NCBI Taxonomy" id="2100726"/>
    <lineage>
        <taxon>Bacteria</taxon>
        <taxon>Pseudomonadati</taxon>
        <taxon>Bacteroidota</taxon>
        <taxon>Flavobacteriia</taxon>
        <taxon>Flavobacteriales</taxon>
        <taxon>Flavobacteriaceae</taxon>
    </lineage>
</organism>